<evidence type="ECO:0000256" key="1">
    <source>
        <dbReference type="ARBA" id="ARBA00023224"/>
    </source>
</evidence>
<organism evidence="5 6">
    <name type="scientific">Alkalihalobacillus alcalophilus ATCC 27647 = CGMCC 1.3604</name>
    <dbReference type="NCBI Taxonomy" id="1218173"/>
    <lineage>
        <taxon>Bacteria</taxon>
        <taxon>Bacillati</taxon>
        <taxon>Bacillota</taxon>
        <taxon>Bacilli</taxon>
        <taxon>Bacillales</taxon>
        <taxon>Bacillaceae</taxon>
        <taxon>Alkalihalobacillus</taxon>
    </lineage>
</organism>
<dbReference type="InterPro" id="IPR044398">
    <property type="entry name" value="Globin-sensor_dom"/>
</dbReference>
<name>A0A4S4JUQ7_ALKAL</name>
<dbReference type="Pfam" id="PF11563">
    <property type="entry name" value="Protoglobin"/>
    <property type="match status" value="1"/>
</dbReference>
<dbReference type="SUPFAM" id="SSF46458">
    <property type="entry name" value="Globin-like"/>
    <property type="match status" value="1"/>
</dbReference>
<dbReference type="Proteomes" id="UP000297014">
    <property type="component" value="Unassembled WGS sequence"/>
</dbReference>
<keyword evidence="3" id="KW-0175">Coiled coil</keyword>
<dbReference type="PANTHER" id="PTHR32089">
    <property type="entry name" value="METHYL-ACCEPTING CHEMOTAXIS PROTEIN MCPB"/>
    <property type="match status" value="1"/>
</dbReference>
<dbReference type="AlphaFoldDB" id="A0A4S4JUQ7"/>
<sequence length="437" mass="50033">MSLFNRKKQKQANDRNTEWFEQLNLIELNEDAIKYFKNYQSLSYLGVDETDMRILRWLKPFVEEQLDEITERFYSIIIEQENLLEIIERHSTVERLKETLKIHILELFSEDIDAKFVEKRSRIAKAHVRVGLESKWYVAAYNQLLIMFTKLVEAQRHNGVDSVRALTTIYRIINFEQQLVLEEYEKENQRLNDHEKSEKNKIIKKLNDQAATLANVSLHSEDLVKELASQSEAVSGLAKDGAELATNAEGHASHGREQMTKQAKNMETVMNSIEDITKGSQRLTTFASEVHNVIDIVEKIAEQTNLLALNASIEAARAGEYGRGFAVVADEIRKLSEQTKQTTRNVTELITRTNEQIETVSERVFEVRSVVGSGMEGMKDTEQSFHEIWLAMKTLKEQNEKMEKELDSFVSAVGEIGKASTEVASSAKELDLLGENE</sequence>
<dbReference type="CDD" id="cd01068">
    <property type="entry name" value="globin_sensor"/>
    <property type="match status" value="1"/>
</dbReference>
<keyword evidence="1 2" id="KW-0807">Transducer</keyword>
<comment type="caution">
    <text evidence="5">The sequence shown here is derived from an EMBL/GenBank/DDBJ whole genome shotgun (WGS) entry which is preliminary data.</text>
</comment>
<dbReference type="Gene3D" id="1.10.490.10">
    <property type="entry name" value="Globins"/>
    <property type="match status" value="1"/>
</dbReference>
<dbReference type="Gene3D" id="1.10.287.950">
    <property type="entry name" value="Methyl-accepting chemotaxis protein"/>
    <property type="match status" value="1"/>
</dbReference>
<proteinExistence type="predicted"/>
<feature type="coiled-coil region" evidence="3">
    <location>
        <begin position="174"/>
        <end position="201"/>
    </location>
</feature>
<evidence type="ECO:0000259" key="4">
    <source>
        <dbReference type="PROSITE" id="PS50111"/>
    </source>
</evidence>
<dbReference type="GO" id="GO:0016020">
    <property type="term" value="C:membrane"/>
    <property type="evidence" value="ECO:0007669"/>
    <property type="project" value="InterPro"/>
</dbReference>
<dbReference type="OrthoDB" id="266313at2"/>
<protein>
    <recommendedName>
        <fullName evidence="4">Methyl-accepting transducer domain-containing protein</fullName>
    </recommendedName>
</protein>
<dbReference type="InterPro" id="IPR009050">
    <property type="entry name" value="Globin-like_sf"/>
</dbReference>
<evidence type="ECO:0000256" key="2">
    <source>
        <dbReference type="PROSITE-ProRule" id="PRU00284"/>
    </source>
</evidence>
<dbReference type="InterPro" id="IPR004089">
    <property type="entry name" value="MCPsignal_dom"/>
</dbReference>
<dbReference type="InterPro" id="IPR012292">
    <property type="entry name" value="Globin/Proto"/>
</dbReference>
<dbReference type="SUPFAM" id="SSF58104">
    <property type="entry name" value="Methyl-accepting chemotaxis protein (MCP) signaling domain"/>
    <property type="match status" value="1"/>
</dbReference>
<reference evidence="5 6" key="1">
    <citation type="submission" date="2014-01" db="EMBL/GenBank/DDBJ databases">
        <title>Draft genome sequencing of Bacillus alcalophilus CGMCC 1.3604.</title>
        <authorList>
            <person name="Yang J."/>
            <person name="Diao L."/>
            <person name="Yang S."/>
        </authorList>
    </citation>
    <scope>NUCLEOTIDE SEQUENCE [LARGE SCALE GENOMIC DNA]</scope>
    <source>
        <strain evidence="5 6">CGMCC 1.3604</strain>
    </source>
</reference>
<dbReference type="InterPro" id="IPR039379">
    <property type="entry name" value="Protoglobin_sensor_dom"/>
</dbReference>
<dbReference type="Pfam" id="PF00015">
    <property type="entry name" value="MCPsignal"/>
    <property type="match status" value="1"/>
</dbReference>
<gene>
    <name evidence="5" type="ORF">AJ85_21030</name>
</gene>
<evidence type="ECO:0000313" key="6">
    <source>
        <dbReference type="Proteomes" id="UP000297014"/>
    </source>
</evidence>
<dbReference type="PANTHER" id="PTHR32089:SF118">
    <property type="entry name" value="HEME-BASED AEROTACTIC TRANSDUCER HEMAT"/>
    <property type="match status" value="1"/>
</dbReference>
<dbReference type="GO" id="GO:0020037">
    <property type="term" value="F:heme binding"/>
    <property type="evidence" value="ECO:0007669"/>
    <property type="project" value="InterPro"/>
</dbReference>
<accession>A0A4S4JUQ7</accession>
<dbReference type="GO" id="GO:0007165">
    <property type="term" value="P:signal transduction"/>
    <property type="evidence" value="ECO:0007669"/>
    <property type="project" value="UniProtKB-KW"/>
</dbReference>
<evidence type="ECO:0000313" key="5">
    <source>
        <dbReference type="EMBL" id="THG88824.1"/>
    </source>
</evidence>
<dbReference type="EMBL" id="JALP01000303">
    <property type="protein sequence ID" value="THG88824.1"/>
    <property type="molecule type" value="Genomic_DNA"/>
</dbReference>
<dbReference type="RefSeq" id="WP_003322458.1">
    <property type="nucleotide sequence ID" value="NZ_ALPT02000061.1"/>
</dbReference>
<dbReference type="SMART" id="SM00283">
    <property type="entry name" value="MA"/>
    <property type="match status" value="1"/>
</dbReference>
<dbReference type="GO" id="GO:0019825">
    <property type="term" value="F:oxygen binding"/>
    <property type="evidence" value="ECO:0007669"/>
    <property type="project" value="InterPro"/>
</dbReference>
<feature type="domain" description="Methyl-accepting transducer" evidence="4">
    <location>
        <begin position="224"/>
        <end position="424"/>
    </location>
</feature>
<dbReference type="PROSITE" id="PS50111">
    <property type="entry name" value="CHEMOTAXIS_TRANSDUC_2"/>
    <property type="match status" value="1"/>
</dbReference>
<evidence type="ECO:0000256" key="3">
    <source>
        <dbReference type="SAM" id="Coils"/>
    </source>
</evidence>